<dbReference type="InterPro" id="IPR026046">
    <property type="entry name" value="UBIAD1"/>
</dbReference>
<keyword evidence="8 9" id="KW-0472">Membrane</keyword>
<keyword evidence="5 10" id="KW-0808">Transferase</keyword>
<dbReference type="EMBL" id="JABBXH010000001">
    <property type="protein sequence ID" value="NMP30343.1"/>
    <property type="molecule type" value="Genomic_DNA"/>
</dbReference>
<evidence type="ECO:0000256" key="7">
    <source>
        <dbReference type="ARBA" id="ARBA00022989"/>
    </source>
</evidence>
<evidence type="ECO:0000256" key="9">
    <source>
        <dbReference type="SAM" id="Phobius"/>
    </source>
</evidence>
<evidence type="ECO:0000256" key="5">
    <source>
        <dbReference type="ARBA" id="ARBA00022679"/>
    </source>
</evidence>
<name>A0A7Y0L9C1_9GAMM</name>
<dbReference type="UniPathway" id="UPA00079"/>
<evidence type="ECO:0000256" key="1">
    <source>
        <dbReference type="ARBA" id="ARBA00004141"/>
    </source>
</evidence>
<keyword evidence="7 9" id="KW-1133">Transmembrane helix</keyword>
<dbReference type="Proteomes" id="UP000568664">
    <property type="component" value="Unassembled WGS sequence"/>
</dbReference>
<dbReference type="PIRSF" id="PIRSF005355">
    <property type="entry name" value="UBIAD1"/>
    <property type="match status" value="1"/>
</dbReference>
<dbReference type="PANTHER" id="PTHR13929:SF0">
    <property type="entry name" value="UBIA PRENYLTRANSFERASE DOMAIN-CONTAINING PROTEIN 1"/>
    <property type="match status" value="1"/>
</dbReference>
<dbReference type="InterPro" id="IPR044878">
    <property type="entry name" value="UbiA_sf"/>
</dbReference>
<evidence type="ECO:0000313" key="10">
    <source>
        <dbReference type="EMBL" id="NMP30343.1"/>
    </source>
</evidence>
<keyword evidence="4" id="KW-1003">Cell membrane</keyword>
<dbReference type="GO" id="GO:0042371">
    <property type="term" value="P:vitamin K biosynthetic process"/>
    <property type="evidence" value="ECO:0007669"/>
    <property type="project" value="TreeGrafter"/>
</dbReference>
<feature type="transmembrane region" description="Helical" evidence="9">
    <location>
        <begin position="89"/>
        <end position="112"/>
    </location>
</feature>
<dbReference type="CDD" id="cd13962">
    <property type="entry name" value="PT_UbiA_UBIAD1"/>
    <property type="match status" value="1"/>
</dbReference>
<dbReference type="Pfam" id="PF01040">
    <property type="entry name" value="UbiA"/>
    <property type="match status" value="1"/>
</dbReference>
<feature type="transmembrane region" description="Helical" evidence="9">
    <location>
        <begin position="143"/>
        <end position="164"/>
    </location>
</feature>
<feature type="transmembrane region" description="Helical" evidence="9">
    <location>
        <begin position="118"/>
        <end position="136"/>
    </location>
</feature>
<gene>
    <name evidence="10" type="ORF">HII17_02110</name>
</gene>
<evidence type="ECO:0000256" key="3">
    <source>
        <dbReference type="ARBA" id="ARBA00022428"/>
    </source>
</evidence>
<comment type="pathway">
    <text evidence="2">Quinol/quinone metabolism; menaquinone biosynthesis.</text>
</comment>
<feature type="transmembrane region" description="Helical" evidence="9">
    <location>
        <begin position="241"/>
        <end position="261"/>
    </location>
</feature>
<dbReference type="GO" id="GO:0004659">
    <property type="term" value="F:prenyltransferase activity"/>
    <property type="evidence" value="ECO:0007669"/>
    <property type="project" value="InterPro"/>
</dbReference>
<dbReference type="PANTHER" id="PTHR13929">
    <property type="entry name" value="1,4-DIHYDROXY-2-NAPHTHOATE OCTAPRENYLTRANSFERASE"/>
    <property type="match status" value="1"/>
</dbReference>
<evidence type="ECO:0000256" key="6">
    <source>
        <dbReference type="ARBA" id="ARBA00022692"/>
    </source>
</evidence>
<reference evidence="10 11" key="1">
    <citation type="submission" date="2020-04" db="EMBL/GenBank/DDBJ databases">
        <title>Thalassotalea sp. M1531, isolated from the surface of marine red alga.</title>
        <authorList>
            <person name="Pang L."/>
            <person name="Lu D.-C."/>
        </authorList>
    </citation>
    <scope>NUCLEOTIDE SEQUENCE [LARGE SCALE GENOMIC DNA]</scope>
    <source>
        <strain evidence="10 11">M1531</strain>
    </source>
</reference>
<dbReference type="GO" id="GO:0016020">
    <property type="term" value="C:membrane"/>
    <property type="evidence" value="ECO:0007669"/>
    <property type="project" value="UniProtKB-SubCell"/>
</dbReference>
<protein>
    <submittedName>
        <fullName evidence="10">Prenyltransferase</fullName>
    </submittedName>
</protein>
<keyword evidence="3" id="KW-0474">Menaquinone biosynthesis</keyword>
<comment type="subcellular location">
    <subcellularLocation>
        <location evidence="1">Membrane</location>
        <topology evidence="1">Multi-pass membrane protein</topology>
    </subcellularLocation>
</comment>
<evidence type="ECO:0000256" key="4">
    <source>
        <dbReference type="ARBA" id="ARBA00022475"/>
    </source>
</evidence>
<evidence type="ECO:0000256" key="2">
    <source>
        <dbReference type="ARBA" id="ARBA00004863"/>
    </source>
</evidence>
<dbReference type="GO" id="GO:0009234">
    <property type="term" value="P:menaquinone biosynthetic process"/>
    <property type="evidence" value="ECO:0007669"/>
    <property type="project" value="UniProtKB-UniPathway"/>
</dbReference>
<evidence type="ECO:0000313" key="11">
    <source>
        <dbReference type="Proteomes" id="UP000568664"/>
    </source>
</evidence>
<dbReference type="InterPro" id="IPR000537">
    <property type="entry name" value="UbiA_prenyltransferase"/>
</dbReference>
<accession>A0A7Y0L9C1</accession>
<evidence type="ECO:0000256" key="8">
    <source>
        <dbReference type="ARBA" id="ARBA00023136"/>
    </source>
</evidence>
<organism evidence="10 11">
    <name type="scientific">Thalassotalea algicola</name>
    <dbReference type="NCBI Taxonomy" id="2716224"/>
    <lineage>
        <taxon>Bacteria</taxon>
        <taxon>Pseudomonadati</taxon>
        <taxon>Pseudomonadota</taxon>
        <taxon>Gammaproteobacteria</taxon>
        <taxon>Alteromonadales</taxon>
        <taxon>Colwelliaceae</taxon>
        <taxon>Thalassotalea</taxon>
    </lineage>
</organism>
<keyword evidence="6 9" id="KW-0812">Transmembrane</keyword>
<keyword evidence="11" id="KW-1185">Reference proteome</keyword>
<dbReference type="AlphaFoldDB" id="A0A7Y0L9C1"/>
<feature type="transmembrane region" description="Helical" evidence="9">
    <location>
        <begin position="273"/>
        <end position="292"/>
    </location>
</feature>
<comment type="caution">
    <text evidence="10">The sequence shown here is derived from an EMBL/GenBank/DDBJ whole genome shotgun (WGS) entry which is preliminary data.</text>
</comment>
<dbReference type="RefSeq" id="WP_169073661.1">
    <property type="nucleotide sequence ID" value="NZ_JABBXH010000001.1"/>
</dbReference>
<feature type="transmembrane region" description="Helical" evidence="9">
    <location>
        <begin position="217"/>
        <end position="235"/>
    </location>
</feature>
<dbReference type="Gene3D" id="1.10.357.140">
    <property type="entry name" value="UbiA prenyltransferase"/>
    <property type="match status" value="1"/>
</dbReference>
<proteinExistence type="predicted"/>
<feature type="transmembrane region" description="Helical" evidence="9">
    <location>
        <begin position="38"/>
        <end position="57"/>
    </location>
</feature>
<sequence length="293" mass="31665">MTFSLIQTFRPSFLVLTPICLFLAAALANFKGFHVSLIPLLIMLVTALLAHIAVNTLNEYYDFKSGLDLTTDKTPFSGGSGTLPARPDLASATLAIGVSSVVIIAILGLYLAFATTLAIIPFGLIGLLIVISYTQWLNKVPLLCLVAPGIGFSTIMIIGSYLTLTRELSIDIWLIGLIPFLQINNLLLLNQYPDVEADNANGRNTLPIRYGPNFSNVIYLLFAIIPFILLSLLISMQILPLLSYLAMVGLPFAVFACIGALKEKFGIGQQPKYLAANVACSLLTPLFLAISLL</sequence>